<keyword evidence="9 15" id="KW-0479">Metal-binding</keyword>
<dbReference type="InterPro" id="IPR000836">
    <property type="entry name" value="PRTase_dom"/>
</dbReference>
<keyword evidence="11 15" id="KW-0547">Nucleotide-binding</keyword>
<evidence type="ECO:0000256" key="2">
    <source>
        <dbReference type="ARBA" id="ARBA00004496"/>
    </source>
</evidence>
<proteinExistence type="inferred from homology"/>
<dbReference type="GO" id="GO:0006166">
    <property type="term" value="P:purine ribonucleoside salvage"/>
    <property type="evidence" value="ECO:0007669"/>
    <property type="project" value="UniProtKB-KW"/>
</dbReference>
<evidence type="ECO:0000256" key="8">
    <source>
        <dbReference type="ARBA" id="ARBA00022679"/>
    </source>
</evidence>
<organism evidence="17 18">
    <name type="scientific">Xanthocytophaga flava</name>
    <dbReference type="NCBI Taxonomy" id="3048013"/>
    <lineage>
        <taxon>Bacteria</taxon>
        <taxon>Pseudomonadati</taxon>
        <taxon>Bacteroidota</taxon>
        <taxon>Cytophagia</taxon>
        <taxon>Cytophagales</taxon>
        <taxon>Rhodocytophagaceae</taxon>
        <taxon>Xanthocytophaga</taxon>
    </lineage>
</organism>
<dbReference type="PANTHER" id="PTHR43340:SF1">
    <property type="entry name" value="HYPOXANTHINE PHOSPHORIBOSYLTRANSFERASE"/>
    <property type="match status" value="1"/>
</dbReference>
<dbReference type="InterPro" id="IPR050408">
    <property type="entry name" value="HGPRT"/>
</dbReference>
<dbReference type="EMBL" id="JASJOS010000003">
    <property type="protein sequence ID" value="MDJ1480346.1"/>
    <property type="molecule type" value="Genomic_DNA"/>
</dbReference>
<evidence type="ECO:0000256" key="3">
    <source>
        <dbReference type="ARBA" id="ARBA00004669"/>
    </source>
</evidence>
<dbReference type="InterPro" id="IPR005904">
    <property type="entry name" value="Hxn_phspho_trans"/>
</dbReference>
<evidence type="ECO:0000313" key="17">
    <source>
        <dbReference type="EMBL" id="MDJ1480346.1"/>
    </source>
</evidence>
<evidence type="ECO:0000256" key="9">
    <source>
        <dbReference type="ARBA" id="ARBA00022723"/>
    </source>
</evidence>
<feature type="domain" description="Phosphoribosyltransferase" evidence="16">
    <location>
        <begin position="18"/>
        <end position="161"/>
    </location>
</feature>
<comment type="subcellular location">
    <subcellularLocation>
        <location evidence="2 15">Cytoplasm</location>
    </subcellularLocation>
</comment>
<evidence type="ECO:0000256" key="15">
    <source>
        <dbReference type="RuleBase" id="RU364099"/>
    </source>
</evidence>
<comment type="catalytic activity">
    <reaction evidence="14">
        <text>IMP + diphosphate = hypoxanthine + 5-phospho-alpha-D-ribose 1-diphosphate</text>
        <dbReference type="Rhea" id="RHEA:17973"/>
        <dbReference type="ChEBI" id="CHEBI:17368"/>
        <dbReference type="ChEBI" id="CHEBI:33019"/>
        <dbReference type="ChEBI" id="CHEBI:58017"/>
        <dbReference type="ChEBI" id="CHEBI:58053"/>
        <dbReference type="EC" id="2.4.2.8"/>
    </reaction>
    <physiologicalReaction direction="right-to-left" evidence="14">
        <dbReference type="Rhea" id="RHEA:17975"/>
    </physiologicalReaction>
</comment>
<evidence type="ECO:0000256" key="4">
    <source>
        <dbReference type="ARBA" id="ARBA00008391"/>
    </source>
</evidence>
<dbReference type="GO" id="GO:0006178">
    <property type="term" value="P:guanine salvage"/>
    <property type="evidence" value="ECO:0007669"/>
    <property type="project" value="TreeGrafter"/>
</dbReference>
<evidence type="ECO:0000256" key="7">
    <source>
        <dbReference type="ARBA" id="ARBA00022676"/>
    </source>
</evidence>
<sequence length="179" mass="20222">MVQIKDKQFDIYIPESSILERVSELSNQLNQEYATKEPVFISVLNGSFMFAADLMKRISIACHISFIRVSSYEATQSTGKITEIIGLQENIKGRHVVIVEDIVDTALTMSQLLVQLKQHEPASLEVATLLCKREAMQKDIKLKYVGFDIPNAFVVGYGLDYDGLGRNLPDLYVVKEEDF</sequence>
<comment type="similarity">
    <text evidence="4 15">Belongs to the purine/pyrimidine phosphoribosyltransferase family.</text>
</comment>
<comment type="catalytic activity">
    <reaction evidence="13">
        <text>GMP + diphosphate = guanine + 5-phospho-alpha-D-ribose 1-diphosphate</text>
        <dbReference type="Rhea" id="RHEA:25424"/>
        <dbReference type="ChEBI" id="CHEBI:16235"/>
        <dbReference type="ChEBI" id="CHEBI:33019"/>
        <dbReference type="ChEBI" id="CHEBI:58017"/>
        <dbReference type="ChEBI" id="CHEBI:58115"/>
        <dbReference type="EC" id="2.4.2.8"/>
    </reaction>
    <physiologicalReaction direction="right-to-left" evidence="13">
        <dbReference type="Rhea" id="RHEA:25426"/>
    </physiologicalReaction>
</comment>
<dbReference type="GO" id="GO:0004422">
    <property type="term" value="F:hypoxanthine phosphoribosyltransferase activity"/>
    <property type="evidence" value="ECO:0007669"/>
    <property type="project" value="InterPro"/>
</dbReference>
<protein>
    <recommendedName>
        <fullName evidence="5 15">Hypoxanthine phosphoribosyltransferase</fullName>
        <ecNumber evidence="5 15">2.4.2.8</ecNumber>
    </recommendedName>
</protein>
<evidence type="ECO:0000256" key="14">
    <source>
        <dbReference type="ARBA" id="ARBA00049402"/>
    </source>
</evidence>
<keyword evidence="12 15" id="KW-0460">Magnesium</keyword>
<comment type="pathway">
    <text evidence="3 15">Purine metabolism; IMP biosynthesis via salvage pathway; IMP from hypoxanthine: step 1/1.</text>
</comment>
<dbReference type="GO" id="GO:0005829">
    <property type="term" value="C:cytosol"/>
    <property type="evidence" value="ECO:0007669"/>
    <property type="project" value="TreeGrafter"/>
</dbReference>
<dbReference type="InterPro" id="IPR029057">
    <property type="entry name" value="PRTase-like"/>
</dbReference>
<dbReference type="GO" id="GO:0032264">
    <property type="term" value="P:IMP salvage"/>
    <property type="evidence" value="ECO:0007669"/>
    <property type="project" value="TreeGrafter"/>
</dbReference>
<dbReference type="RefSeq" id="WP_313976943.1">
    <property type="nucleotide sequence ID" value="NZ_JASJOS010000003.1"/>
</dbReference>
<name>A0AAE3U5J8_9BACT</name>
<dbReference type="PANTHER" id="PTHR43340">
    <property type="entry name" value="HYPOXANTHINE-GUANINE PHOSPHORIBOSYLTRANSFERASE"/>
    <property type="match status" value="1"/>
</dbReference>
<keyword evidence="7 15" id="KW-0328">Glycosyltransferase</keyword>
<gene>
    <name evidence="17" type="primary">hpt</name>
    <name evidence="17" type="ORF">QNI16_07610</name>
</gene>
<dbReference type="CDD" id="cd06223">
    <property type="entry name" value="PRTases_typeI"/>
    <property type="match status" value="1"/>
</dbReference>
<evidence type="ECO:0000259" key="16">
    <source>
        <dbReference type="Pfam" id="PF00156"/>
    </source>
</evidence>
<keyword evidence="10 15" id="KW-0660">Purine salvage</keyword>
<dbReference type="GO" id="GO:0000287">
    <property type="term" value="F:magnesium ion binding"/>
    <property type="evidence" value="ECO:0007669"/>
    <property type="project" value="TreeGrafter"/>
</dbReference>
<dbReference type="NCBIfam" id="TIGR01203">
    <property type="entry name" value="HGPRTase"/>
    <property type="match status" value="1"/>
</dbReference>
<accession>A0AAE3U5J8</accession>
<evidence type="ECO:0000256" key="12">
    <source>
        <dbReference type="ARBA" id="ARBA00022842"/>
    </source>
</evidence>
<evidence type="ECO:0000256" key="5">
    <source>
        <dbReference type="ARBA" id="ARBA00011895"/>
    </source>
</evidence>
<reference evidence="17" key="1">
    <citation type="submission" date="2023-05" db="EMBL/GenBank/DDBJ databases">
        <authorList>
            <person name="Zhang X."/>
        </authorList>
    </citation>
    <scope>NUCLEOTIDE SEQUENCE</scope>
    <source>
        <strain evidence="17">YF14B1</strain>
    </source>
</reference>
<keyword evidence="6 15" id="KW-0963">Cytoplasm</keyword>
<evidence type="ECO:0000256" key="10">
    <source>
        <dbReference type="ARBA" id="ARBA00022726"/>
    </source>
</evidence>
<dbReference type="SUPFAM" id="SSF53271">
    <property type="entry name" value="PRTase-like"/>
    <property type="match status" value="1"/>
</dbReference>
<comment type="cofactor">
    <cofactor evidence="1 15">
        <name>Mg(2+)</name>
        <dbReference type="ChEBI" id="CHEBI:18420"/>
    </cofactor>
</comment>
<evidence type="ECO:0000313" key="18">
    <source>
        <dbReference type="Proteomes" id="UP001241110"/>
    </source>
</evidence>
<keyword evidence="8 15" id="KW-0808">Transferase</keyword>
<dbReference type="GO" id="GO:0032263">
    <property type="term" value="P:GMP salvage"/>
    <property type="evidence" value="ECO:0007669"/>
    <property type="project" value="TreeGrafter"/>
</dbReference>
<dbReference type="Proteomes" id="UP001241110">
    <property type="component" value="Unassembled WGS sequence"/>
</dbReference>
<dbReference type="Gene3D" id="3.40.50.2020">
    <property type="match status" value="1"/>
</dbReference>
<evidence type="ECO:0000256" key="6">
    <source>
        <dbReference type="ARBA" id="ARBA00022490"/>
    </source>
</evidence>
<evidence type="ECO:0000256" key="11">
    <source>
        <dbReference type="ARBA" id="ARBA00022741"/>
    </source>
</evidence>
<dbReference type="AlphaFoldDB" id="A0AAE3U5J8"/>
<dbReference type="EC" id="2.4.2.8" evidence="5 15"/>
<dbReference type="GO" id="GO:0000166">
    <property type="term" value="F:nucleotide binding"/>
    <property type="evidence" value="ECO:0007669"/>
    <property type="project" value="UniProtKB-KW"/>
</dbReference>
<dbReference type="GO" id="GO:0046100">
    <property type="term" value="P:hypoxanthine metabolic process"/>
    <property type="evidence" value="ECO:0007669"/>
    <property type="project" value="TreeGrafter"/>
</dbReference>
<comment type="caution">
    <text evidence="17">The sequence shown here is derived from an EMBL/GenBank/DDBJ whole genome shotgun (WGS) entry which is preliminary data.</text>
</comment>
<dbReference type="Pfam" id="PF00156">
    <property type="entry name" value="Pribosyltran"/>
    <property type="match status" value="1"/>
</dbReference>
<evidence type="ECO:0000256" key="1">
    <source>
        <dbReference type="ARBA" id="ARBA00001946"/>
    </source>
</evidence>
<evidence type="ECO:0000256" key="13">
    <source>
        <dbReference type="ARBA" id="ARBA00048811"/>
    </source>
</evidence>